<feature type="signal peptide" evidence="6">
    <location>
        <begin position="1"/>
        <end position="21"/>
    </location>
</feature>
<dbReference type="OrthoDB" id="420606at2759"/>
<dbReference type="GO" id="GO:0016746">
    <property type="term" value="F:acyltransferase activity"/>
    <property type="evidence" value="ECO:0007669"/>
    <property type="project" value="TreeGrafter"/>
</dbReference>
<proteinExistence type="predicted"/>
<name>A0A9P1DUT4_9DINO</name>
<feature type="chain" id="PRO_5043271907" evidence="6">
    <location>
        <begin position="22"/>
        <end position="552"/>
    </location>
</feature>
<dbReference type="GO" id="GO:0005783">
    <property type="term" value="C:endoplasmic reticulum"/>
    <property type="evidence" value="ECO:0007669"/>
    <property type="project" value="TreeGrafter"/>
</dbReference>
<keyword evidence="3 5" id="KW-1133">Transmembrane helix</keyword>
<evidence type="ECO:0000313" key="7">
    <source>
        <dbReference type="EMBL" id="CAI4016069.1"/>
    </source>
</evidence>
<sequence>MARWYTVEFVLWYLIILKVYCRKLPDAAAELAEMCNQDRRCSSYLHHSYFWPKYPIDLSDIQWREYRKVLPLLSLAAAAHILARAALGRRRIWPCLMLSGAFVLYVHGAHTIFVIAACFGSYALAKVCGVSRWAPFVAWAYGLLMIAIKLSEVRISFGFLGPFGYWLNGLQSHVAWKTSLVSQWNLVGFCGLILWFSKDWHQSLSLLCLRLISFNMDYYWTLKELKDTKVDDAQAKVTSMPSSLYKTREQQSRDLEEYNITNCLAYCFYSPLWLAGPTTTFNAFTSHIRDRSQEAVVGWKLLLYATRLLFCFVLLEVMLHSCPVWAIGRSSLYLKVQRPDLLASYAMMMLIAMWLKFLIIWRFARLWALCDGIEVVENMQRCVCNNYCITSFWRGWHVSFNRWLVRYLYVPLGGRKYRLVNVWLVFGFVALWHDAELKLLAWGMLNALFMVGESLAACVWRSKVFSTVRALPETSRWVRAAAGASYVYVLFFVNLTGYALGVGGTASLAQHAFLEDWAPCLETLVCTAIFLFAAVQVMLELRECGLCVDGAG</sequence>
<dbReference type="PANTHER" id="PTHR13285">
    <property type="entry name" value="ACYLTRANSFERASE"/>
    <property type="match status" value="1"/>
</dbReference>
<evidence type="ECO:0000313" key="10">
    <source>
        <dbReference type="Proteomes" id="UP001152797"/>
    </source>
</evidence>
<dbReference type="EMBL" id="CAMXCT010006566">
    <property type="protein sequence ID" value="CAI4016069.1"/>
    <property type="molecule type" value="Genomic_DNA"/>
</dbReference>
<reference evidence="7" key="1">
    <citation type="submission" date="2022-10" db="EMBL/GenBank/DDBJ databases">
        <authorList>
            <person name="Chen Y."/>
            <person name="Dougan E. K."/>
            <person name="Chan C."/>
            <person name="Rhodes N."/>
            <person name="Thang M."/>
        </authorList>
    </citation>
    <scope>NUCLEOTIDE SEQUENCE</scope>
</reference>
<evidence type="ECO:0000256" key="1">
    <source>
        <dbReference type="ARBA" id="ARBA00004141"/>
    </source>
</evidence>
<feature type="transmembrane region" description="Helical" evidence="5">
    <location>
        <begin position="341"/>
        <end position="359"/>
    </location>
</feature>
<dbReference type="Proteomes" id="UP001152797">
    <property type="component" value="Unassembled WGS sequence"/>
</dbReference>
<accession>A0A9P1DUT4</accession>
<evidence type="ECO:0000313" key="8">
    <source>
        <dbReference type="EMBL" id="CAL1169444.1"/>
    </source>
</evidence>
<feature type="transmembrane region" description="Helical" evidence="5">
    <location>
        <begin position="69"/>
        <end position="87"/>
    </location>
</feature>
<gene>
    <name evidence="7" type="ORF">C1SCF055_LOCUS40845</name>
</gene>
<comment type="subcellular location">
    <subcellularLocation>
        <location evidence="1">Membrane</location>
        <topology evidence="1">Multi-pass membrane protein</topology>
    </subcellularLocation>
</comment>
<feature type="transmembrane region" description="Helical" evidence="5">
    <location>
        <begin position="521"/>
        <end position="539"/>
    </location>
</feature>
<evidence type="ECO:0000256" key="3">
    <source>
        <dbReference type="ARBA" id="ARBA00022989"/>
    </source>
</evidence>
<dbReference type="EMBL" id="CAMXCT020006566">
    <property type="protein sequence ID" value="CAL1169444.1"/>
    <property type="molecule type" value="Genomic_DNA"/>
</dbReference>
<evidence type="ECO:0000313" key="9">
    <source>
        <dbReference type="EMBL" id="CAL4803381.1"/>
    </source>
</evidence>
<dbReference type="EMBL" id="CAMXCT030006566">
    <property type="protein sequence ID" value="CAL4803381.1"/>
    <property type="molecule type" value="Genomic_DNA"/>
</dbReference>
<evidence type="ECO:0000256" key="4">
    <source>
        <dbReference type="ARBA" id="ARBA00023136"/>
    </source>
</evidence>
<feature type="transmembrane region" description="Helical" evidence="5">
    <location>
        <begin position="416"/>
        <end position="433"/>
    </location>
</feature>
<protein>
    <submittedName>
        <fullName evidence="9">Membrane-bound O-acyltransferase C24H6.01c</fullName>
    </submittedName>
</protein>
<feature type="transmembrane region" description="Helical" evidence="5">
    <location>
        <begin position="439"/>
        <end position="460"/>
    </location>
</feature>
<organism evidence="7">
    <name type="scientific">Cladocopium goreaui</name>
    <dbReference type="NCBI Taxonomy" id="2562237"/>
    <lineage>
        <taxon>Eukaryota</taxon>
        <taxon>Sar</taxon>
        <taxon>Alveolata</taxon>
        <taxon>Dinophyceae</taxon>
        <taxon>Suessiales</taxon>
        <taxon>Symbiodiniaceae</taxon>
        <taxon>Cladocopium</taxon>
    </lineage>
</organism>
<evidence type="ECO:0000256" key="6">
    <source>
        <dbReference type="SAM" id="SignalP"/>
    </source>
</evidence>
<dbReference type="InterPro" id="IPR051085">
    <property type="entry name" value="MB_O-acyltransferase"/>
</dbReference>
<feature type="transmembrane region" description="Helical" evidence="5">
    <location>
        <begin position="102"/>
        <end position="124"/>
    </location>
</feature>
<dbReference type="GO" id="GO:0016020">
    <property type="term" value="C:membrane"/>
    <property type="evidence" value="ECO:0007669"/>
    <property type="project" value="UniProtKB-SubCell"/>
</dbReference>
<dbReference type="PANTHER" id="PTHR13285:SF18">
    <property type="entry name" value="PROTEIN-CYSTEINE N-PALMITOYLTRANSFERASE RASP"/>
    <property type="match status" value="1"/>
</dbReference>
<keyword evidence="4 5" id="KW-0472">Membrane</keyword>
<keyword evidence="10" id="KW-1185">Reference proteome</keyword>
<feature type="transmembrane region" description="Helical" evidence="5">
    <location>
        <begin position="180"/>
        <end position="197"/>
    </location>
</feature>
<keyword evidence="6" id="KW-0732">Signal</keyword>
<evidence type="ECO:0000256" key="2">
    <source>
        <dbReference type="ARBA" id="ARBA00022692"/>
    </source>
</evidence>
<reference evidence="8" key="2">
    <citation type="submission" date="2024-04" db="EMBL/GenBank/DDBJ databases">
        <authorList>
            <person name="Chen Y."/>
            <person name="Shah S."/>
            <person name="Dougan E. K."/>
            <person name="Thang M."/>
            <person name="Chan C."/>
        </authorList>
    </citation>
    <scope>NUCLEOTIDE SEQUENCE [LARGE SCALE GENOMIC DNA]</scope>
</reference>
<feature type="transmembrane region" description="Helical" evidence="5">
    <location>
        <begin position="301"/>
        <end position="321"/>
    </location>
</feature>
<feature type="transmembrane region" description="Helical" evidence="5">
    <location>
        <begin position="136"/>
        <end position="160"/>
    </location>
</feature>
<comment type="caution">
    <text evidence="7">The sequence shown here is derived from an EMBL/GenBank/DDBJ whole genome shotgun (WGS) entry which is preliminary data.</text>
</comment>
<dbReference type="AlphaFoldDB" id="A0A9P1DUT4"/>
<evidence type="ECO:0000256" key="5">
    <source>
        <dbReference type="SAM" id="Phobius"/>
    </source>
</evidence>
<dbReference type="Pfam" id="PF03062">
    <property type="entry name" value="MBOAT"/>
    <property type="match status" value="1"/>
</dbReference>
<feature type="transmembrane region" description="Helical" evidence="5">
    <location>
        <begin position="480"/>
        <end position="501"/>
    </location>
</feature>
<dbReference type="InterPro" id="IPR004299">
    <property type="entry name" value="MBOAT_fam"/>
</dbReference>
<keyword evidence="2 5" id="KW-0812">Transmembrane</keyword>